<keyword evidence="2" id="KW-1185">Reference proteome</keyword>
<comment type="caution">
    <text evidence="1">The sequence shown here is derived from an EMBL/GenBank/DDBJ whole genome shotgun (WGS) entry which is preliminary data.</text>
</comment>
<dbReference type="Proteomes" id="UP000191933">
    <property type="component" value="Unassembled WGS sequence"/>
</dbReference>
<sequence length="62" mass="6371">MAVSPYLLANSGASDTGDLAAIDTEIVQFTGAHAAEFGDGLTIFAPIVEAACYVHDITLSEV</sequence>
<evidence type="ECO:0000313" key="1">
    <source>
        <dbReference type="EMBL" id="CUW97457.1"/>
    </source>
</evidence>
<reference evidence="1 2" key="1">
    <citation type="submission" date="2016-01" db="EMBL/GenBank/DDBJ databases">
        <authorList>
            <person name="Regsiter A."/>
            <person name="william w."/>
        </authorList>
    </citation>
    <scope>NUCLEOTIDE SEQUENCE [LARGE SCALE GENOMIC DNA]</scope>
    <source>
        <strain evidence="1 2">CFBP 5494</strain>
    </source>
</reference>
<gene>
    <name evidence="1" type="ORF">AGR2A_Lc30152</name>
</gene>
<dbReference type="AlphaFoldDB" id="A0A9W5B498"/>
<protein>
    <submittedName>
        <fullName evidence="1">Uncharacterized protein</fullName>
    </submittedName>
</protein>
<dbReference type="EMBL" id="FBVY01000032">
    <property type="protein sequence ID" value="CUW97457.1"/>
    <property type="molecule type" value="Genomic_DNA"/>
</dbReference>
<evidence type="ECO:0000313" key="2">
    <source>
        <dbReference type="Proteomes" id="UP000191933"/>
    </source>
</evidence>
<proteinExistence type="predicted"/>
<organism evidence="1 2">
    <name type="scientific">Agrobacterium genomosp. 2 str. CFBP 5494</name>
    <dbReference type="NCBI Taxonomy" id="1183436"/>
    <lineage>
        <taxon>Bacteria</taxon>
        <taxon>Pseudomonadati</taxon>
        <taxon>Pseudomonadota</taxon>
        <taxon>Alphaproteobacteria</taxon>
        <taxon>Hyphomicrobiales</taxon>
        <taxon>Rhizobiaceae</taxon>
        <taxon>Rhizobium/Agrobacterium group</taxon>
        <taxon>Agrobacterium</taxon>
        <taxon>Agrobacterium tumefaciens complex</taxon>
    </lineage>
</organism>
<accession>A0A9W5B498</accession>
<name>A0A9W5B498_9HYPH</name>